<dbReference type="FunFam" id="3.30.565.10:FF:000042">
    <property type="entry name" value="Two-component sensor histidine kinase KdpD"/>
    <property type="match status" value="1"/>
</dbReference>
<keyword evidence="3" id="KW-0597">Phosphoprotein</keyword>
<evidence type="ECO:0000256" key="1">
    <source>
        <dbReference type="ARBA" id="ARBA00000085"/>
    </source>
</evidence>
<evidence type="ECO:0000256" key="8">
    <source>
        <dbReference type="ARBA" id="ARBA00023012"/>
    </source>
</evidence>
<dbReference type="PANTHER" id="PTHR43047:SF72">
    <property type="entry name" value="OSMOSENSING HISTIDINE PROTEIN KINASE SLN1"/>
    <property type="match status" value="1"/>
</dbReference>
<evidence type="ECO:0000256" key="5">
    <source>
        <dbReference type="ARBA" id="ARBA00022741"/>
    </source>
</evidence>
<dbReference type="AlphaFoldDB" id="A0A4R0YZP2"/>
<evidence type="ECO:0000259" key="9">
    <source>
        <dbReference type="PROSITE" id="PS50109"/>
    </source>
</evidence>
<dbReference type="GO" id="GO:0005886">
    <property type="term" value="C:plasma membrane"/>
    <property type="evidence" value="ECO:0007669"/>
    <property type="project" value="TreeGrafter"/>
</dbReference>
<dbReference type="InterPro" id="IPR004358">
    <property type="entry name" value="Sig_transdc_His_kin-like_C"/>
</dbReference>
<proteinExistence type="predicted"/>
<dbReference type="Gene3D" id="3.30.450.20">
    <property type="entry name" value="PAS domain"/>
    <property type="match status" value="1"/>
</dbReference>
<organism evidence="10 11">
    <name type="scientific">Dyella soli</name>
    <dbReference type="NCBI Taxonomy" id="522319"/>
    <lineage>
        <taxon>Bacteria</taxon>
        <taxon>Pseudomonadati</taxon>
        <taxon>Pseudomonadota</taxon>
        <taxon>Gammaproteobacteria</taxon>
        <taxon>Lysobacterales</taxon>
        <taxon>Rhodanobacteraceae</taxon>
        <taxon>Dyella</taxon>
    </lineage>
</organism>
<dbReference type="Gene3D" id="1.10.287.130">
    <property type="match status" value="1"/>
</dbReference>
<dbReference type="GO" id="GO:0000155">
    <property type="term" value="F:phosphorelay sensor kinase activity"/>
    <property type="evidence" value="ECO:0007669"/>
    <property type="project" value="TreeGrafter"/>
</dbReference>
<dbReference type="InterPro" id="IPR005467">
    <property type="entry name" value="His_kinase_dom"/>
</dbReference>
<dbReference type="SUPFAM" id="SSF55785">
    <property type="entry name" value="PYP-like sensor domain (PAS domain)"/>
    <property type="match status" value="1"/>
</dbReference>
<keyword evidence="5" id="KW-0547">Nucleotide-binding</keyword>
<keyword evidence="4" id="KW-0808">Transferase</keyword>
<evidence type="ECO:0000256" key="2">
    <source>
        <dbReference type="ARBA" id="ARBA00012438"/>
    </source>
</evidence>
<dbReference type="InterPro" id="IPR036890">
    <property type="entry name" value="HATPase_C_sf"/>
</dbReference>
<dbReference type="GO" id="GO:0042802">
    <property type="term" value="F:identical protein binding"/>
    <property type="evidence" value="ECO:0007669"/>
    <property type="project" value="UniProtKB-ARBA"/>
</dbReference>
<dbReference type="GO" id="GO:0005524">
    <property type="term" value="F:ATP binding"/>
    <property type="evidence" value="ECO:0007669"/>
    <property type="project" value="UniProtKB-KW"/>
</dbReference>
<dbReference type="RefSeq" id="WP_131150309.1">
    <property type="nucleotide sequence ID" value="NZ_SJTG01000001.1"/>
</dbReference>
<dbReference type="InterPro" id="IPR035965">
    <property type="entry name" value="PAS-like_dom_sf"/>
</dbReference>
<dbReference type="Gene3D" id="3.30.565.10">
    <property type="entry name" value="Histidine kinase-like ATPase, C-terminal domain"/>
    <property type="match status" value="1"/>
</dbReference>
<dbReference type="Proteomes" id="UP000291822">
    <property type="component" value="Unassembled WGS sequence"/>
</dbReference>
<dbReference type="GO" id="GO:0009927">
    <property type="term" value="F:histidine phosphotransfer kinase activity"/>
    <property type="evidence" value="ECO:0007669"/>
    <property type="project" value="TreeGrafter"/>
</dbReference>
<evidence type="ECO:0000256" key="3">
    <source>
        <dbReference type="ARBA" id="ARBA00022553"/>
    </source>
</evidence>
<dbReference type="PANTHER" id="PTHR43047">
    <property type="entry name" value="TWO-COMPONENT HISTIDINE PROTEIN KINASE"/>
    <property type="match status" value="1"/>
</dbReference>
<dbReference type="InterPro" id="IPR000014">
    <property type="entry name" value="PAS"/>
</dbReference>
<dbReference type="PROSITE" id="PS50109">
    <property type="entry name" value="HIS_KIN"/>
    <property type="match status" value="1"/>
</dbReference>
<gene>
    <name evidence="10" type="ORF">EZM97_06225</name>
</gene>
<keyword evidence="7" id="KW-0067">ATP-binding</keyword>
<keyword evidence="8" id="KW-0902">Two-component regulatory system</keyword>
<dbReference type="SMART" id="SM00387">
    <property type="entry name" value="HATPase_c"/>
    <property type="match status" value="1"/>
</dbReference>
<keyword evidence="6" id="KW-0418">Kinase</keyword>
<feature type="domain" description="Histidine kinase" evidence="9">
    <location>
        <begin position="192"/>
        <end position="406"/>
    </location>
</feature>
<dbReference type="CDD" id="cd00130">
    <property type="entry name" value="PAS"/>
    <property type="match status" value="1"/>
</dbReference>
<accession>A0A4R0YZP2</accession>
<keyword evidence="11" id="KW-1185">Reference proteome</keyword>
<dbReference type="EMBL" id="SJTG01000001">
    <property type="protein sequence ID" value="TCI12909.1"/>
    <property type="molecule type" value="Genomic_DNA"/>
</dbReference>
<reference evidence="10 11" key="1">
    <citation type="submission" date="2019-02" db="EMBL/GenBank/DDBJ databases">
        <title>Dyella amyloliquefaciens sp. nov., isolated from forest soil.</title>
        <authorList>
            <person name="Gao Z.-H."/>
            <person name="Qiu L.-H."/>
        </authorList>
    </citation>
    <scope>NUCLEOTIDE SEQUENCE [LARGE SCALE GENOMIC DNA]</scope>
    <source>
        <strain evidence="10 11">KACC 12747</strain>
    </source>
</reference>
<evidence type="ECO:0000256" key="4">
    <source>
        <dbReference type="ARBA" id="ARBA00022679"/>
    </source>
</evidence>
<evidence type="ECO:0000256" key="6">
    <source>
        <dbReference type="ARBA" id="ARBA00022777"/>
    </source>
</evidence>
<name>A0A4R0YZP2_9GAMM</name>
<protein>
    <recommendedName>
        <fullName evidence="2">histidine kinase</fullName>
        <ecNumber evidence="2">2.7.13.3</ecNumber>
    </recommendedName>
</protein>
<evidence type="ECO:0000256" key="7">
    <source>
        <dbReference type="ARBA" id="ARBA00022840"/>
    </source>
</evidence>
<comment type="caution">
    <text evidence="10">The sequence shown here is derived from an EMBL/GenBank/DDBJ whole genome shotgun (WGS) entry which is preliminary data.</text>
</comment>
<dbReference type="InterPro" id="IPR003594">
    <property type="entry name" value="HATPase_dom"/>
</dbReference>
<dbReference type="Pfam" id="PF02518">
    <property type="entry name" value="HATPase_c"/>
    <property type="match status" value="1"/>
</dbReference>
<dbReference type="SUPFAM" id="SSF55874">
    <property type="entry name" value="ATPase domain of HSP90 chaperone/DNA topoisomerase II/histidine kinase"/>
    <property type="match status" value="1"/>
</dbReference>
<dbReference type="EC" id="2.7.13.3" evidence="2"/>
<sequence length="406" mass="45175">MEASDARYRPLLQAMAVSLWELECIGLEAVFDDLRAHQVTDLRTHIATHPAFVDLALEAVRIVDVNERSIEWFGASKREELLGSVRRFWPPASRGAFAEALMACFSCDVDRDEKLRGVPGYQGETRLLTLQGDEVDVQFTLTWPTDDVPSTTLLVGMIDIADRKRLEKVRLSQQTEFTRAARTSMLGELTASIAQAITQPISAIANDARASLGWLDRSPPEVRQATQLLHRVVADTHRTMDVMSRVRQMSLSQAPDRIVVFLQEIIQDAAAFLSHEIQNHQVKLRLDLHPDLPPVEADRVQMHQVIVNLSINAMQAMAEQGEGDHHLALCAHSLGDLVQVDVEDNGPGVAPEDMNRLFESFFTTRTDGLGMGLAICRSIVEAHQGTIWFEPVPGRGSRFCFTLPAA</sequence>
<evidence type="ECO:0000313" key="10">
    <source>
        <dbReference type="EMBL" id="TCI12909.1"/>
    </source>
</evidence>
<comment type="catalytic activity">
    <reaction evidence="1">
        <text>ATP + protein L-histidine = ADP + protein N-phospho-L-histidine.</text>
        <dbReference type="EC" id="2.7.13.3"/>
    </reaction>
</comment>
<evidence type="ECO:0000313" key="11">
    <source>
        <dbReference type="Proteomes" id="UP000291822"/>
    </source>
</evidence>
<dbReference type="PRINTS" id="PR00344">
    <property type="entry name" value="BCTRLSENSOR"/>
</dbReference>